<dbReference type="EMBL" id="JABANP010000003">
    <property type="protein sequence ID" value="KAF4697429.1"/>
    <property type="molecule type" value="Genomic_DNA"/>
</dbReference>
<accession>A0A7J6PMT4</accession>
<proteinExistence type="predicted"/>
<evidence type="ECO:0000313" key="3">
    <source>
        <dbReference type="EMBL" id="KAF4697429.1"/>
    </source>
</evidence>
<feature type="compositionally biased region" description="Polar residues" evidence="2">
    <location>
        <begin position="623"/>
        <end position="637"/>
    </location>
</feature>
<feature type="coiled-coil region" evidence="1">
    <location>
        <begin position="163"/>
        <end position="190"/>
    </location>
</feature>
<protein>
    <submittedName>
        <fullName evidence="3">Uncharacterized protein</fullName>
    </submittedName>
</protein>
<feature type="coiled-coil region" evidence="1">
    <location>
        <begin position="85"/>
        <end position="112"/>
    </location>
</feature>
<gene>
    <name evidence="3" type="ORF">FOZ60_007515</name>
</gene>
<evidence type="ECO:0000256" key="2">
    <source>
        <dbReference type="SAM" id="MobiDB-lite"/>
    </source>
</evidence>
<dbReference type="AlphaFoldDB" id="A0A7J6PMT4"/>
<comment type="caution">
    <text evidence="3">The sequence shown here is derived from an EMBL/GenBank/DDBJ whole genome shotgun (WGS) entry which is preliminary data.</text>
</comment>
<organism evidence="3 4">
    <name type="scientific">Perkinsus olseni</name>
    <name type="common">Perkinsus atlanticus</name>
    <dbReference type="NCBI Taxonomy" id="32597"/>
    <lineage>
        <taxon>Eukaryota</taxon>
        <taxon>Sar</taxon>
        <taxon>Alveolata</taxon>
        <taxon>Perkinsozoa</taxon>
        <taxon>Perkinsea</taxon>
        <taxon>Perkinsida</taxon>
        <taxon>Perkinsidae</taxon>
        <taxon>Perkinsus</taxon>
    </lineage>
</organism>
<evidence type="ECO:0000256" key="1">
    <source>
        <dbReference type="SAM" id="Coils"/>
    </source>
</evidence>
<sequence length="1035" mass="116340">MPKPVSHEDLALLRSELIGMIDTVKKGDMVTAVRPIKMDIEKLKASVETELPQQIKKASSDLRSVVERKLSEGLSSQQKSQTSKFSELQETLDRTRTELDALTRRLDDSEVLICQLTPPRVSTLAQSRHSRQFAALDGRLERMRAENLEEVGRVSTEAMTSLRKEIGDAITDARARSEELQQRVDESASKLEAEVKAGNERITHKGENLEKTLVRRMTAVENLVDEAVTVAHNVSTRRIEWKLQEVSRVLGEPRHAQVFSPPISAGGAGIMRLEVRVRRLKNLEGSSDADDDSTSARQQPSDCSVFLWAPAGTTVVFELHVGDKWGPSGQEEETGGNTARRYRSMRYEHTFMAPMSAFGGMDFQLKQFSDWIEDSLVVGVEVLEIQANLPLMSTLKSPQELAEEINNGSDDPLPLVSSDYPIDLPLPSFESTPCGEFPQSLSIMRYTSHRTLDQVRRYVDQMKNRSCKRVEWRIDNISVLARTFTQGRPLHSCPFTVAGLEQVHAGSPPGTAIRAKLFIGRQPRNVAFEFDGSCSAFGRANFCLLQSEVDQATDSVTVGIEIIEGKQVLIARLPGSHPSTIKMVRSEGGGALEGVREVNTDVMAMPSENSQMLSTSSLSDYLNNTSGGPSMETTSHSLPRLDEHHGGRRSKVGKSMKMKRKHVSGPYRPTWEPLFDLFGSFDPDPAVQRMIDREMERAHFQGKDWAYRRLTKAEKVGYIRNPPPMPWCIYKVPGPSSGQDYQKYLDECFLPESIGADWGAVRKDVDKEIREDILRLRSPEETGHLGRFGFDINIRAKPRHGQLFFRGEPRNTKRNVVGQMVECNKYIIDFSRPIAIRSLIPPTAPAVRSALQDIIDFSVEYASRAGLDPDSALSFRILVKVAQQPWHVDDDMVKEAVRVVLQWLGTRHLARFWDYITVDATRVRAHAQLPHFERQGLGGAVCVSPHQLEGSQGSLFYYDSRHSRSVRVPLECPPFHLWERFPNTAFGCGEKTGTARQVWVTFGYRLRDRPTRTEATRLQEELSWAKPGLCFTAET</sequence>
<feature type="compositionally biased region" description="Basic residues" evidence="2">
    <location>
        <begin position="646"/>
        <end position="663"/>
    </location>
</feature>
<dbReference type="OrthoDB" id="420173at2759"/>
<feature type="region of interest" description="Disordered" evidence="2">
    <location>
        <begin position="623"/>
        <end position="663"/>
    </location>
</feature>
<keyword evidence="1" id="KW-0175">Coiled coil</keyword>
<evidence type="ECO:0000313" key="4">
    <source>
        <dbReference type="Proteomes" id="UP000541610"/>
    </source>
</evidence>
<dbReference type="Proteomes" id="UP000541610">
    <property type="component" value="Unassembled WGS sequence"/>
</dbReference>
<name>A0A7J6PMT4_PEROL</name>
<reference evidence="3 4" key="1">
    <citation type="submission" date="2020-04" db="EMBL/GenBank/DDBJ databases">
        <title>Perkinsus olseni comparative genomics.</title>
        <authorList>
            <person name="Bogema D.R."/>
        </authorList>
    </citation>
    <scope>NUCLEOTIDE SEQUENCE [LARGE SCALE GENOMIC DNA]</scope>
    <source>
        <strain evidence="3">00978-12</strain>
    </source>
</reference>